<proteinExistence type="predicted"/>
<keyword evidence="1" id="KW-0812">Transmembrane</keyword>
<evidence type="ECO:0000256" key="1">
    <source>
        <dbReference type="SAM" id="Phobius"/>
    </source>
</evidence>
<feature type="transmembrane region" description="Helical" evidence="1">
    <location>
        <begin position="25"/>
        <end position="43"/>
    </location>
</feature>
<dbReference type="Proteomes" id="UP000635071">
    <property type="component" value="Unassembled WGS sequence"/>
</dbReference>
<comment type="caution">
    <text evidence="2">The sequence shown here is derived from an EMBL/GenBank/DDBJ whole genome shotgun (WGS) entry which is preliminary data.</text>
</comment>
<keyword evidence="1" id="KW-1133">Transmembrane helix</keyword>
<dbReference type="AlphaFoldDB" id="A0A916ZP57"/>
<dbReference type="EMBL" id="BMJM01000003">
    <property type="protein sequence ID" value="GGE06173.1"/>
    <property type="molecule type" value="Genomic_DNA"/>
</dbReference>
<evidence type="ECO:0000313" key="2">
    <source>
        <dbReference type="EMBL" id="GGE06173.1"/>
    </source>
</evidence>
<protein>
    <submittedName>
        <fullName evidence="2">Uncharacterized protein</fullName>
    </submittedName>
</protein>
<evidence type="ECO:0000313" key="3">
    <source>
        <dbReference type="Proteomes" id="UP000635071"/>
    </source>
</evidence>
<organism evidence="2 3">
    <name type="scientific">Sandarakinorhabdus glacialis</name>
    <dbReference type="NCBI Taxonomy" id="1614636"/>
    <lineage>
        <taxon>Bacteria</taxon>
        <taxon>Pseudomonadati</taxon>
        <taxon>Pseudomonadota</taxon>
        <taxon>Alphaproteobacteria</taxon>
        <taxon>Sphingomonadales</taxon>
        <taxon>Sphingosinicellaceae</taxon>
        <taxon>Sandarakinorhabdus</taxon>
    </lineage>
</organism>
<reference evidence="2" key="1">
    <citation type="journal article" date="2014" name="Int. J. Syst. Evol. Microbiol.">
        <title>Complete genome sequence of Corynebacterium casei LMG S-19264T (=DSM 44701T), isolated from a smear-ripened cheese.</title>
        <authorList>
            <consortium name="US DOE Joint Genome Institute (JGI-PGF)"/>
            <person name="Walter F."/>
            <person name="Albersmeier A."/>
            <person name="Kalinowski J."/>
            <person name="Ruckert C."/>
        </authorList>
    </citation>
    <scope>NUCLEOTIDE SEQUENCE</scope>
    <source>
        <strain evidence="2">CGMCC 1.15519</strain>
    </source>
</reference>
<accession>A0A916ZP57</accession>
<reference evidence="2" key="2">
    <citation type="submission" date="2020-09" db="EMBL/GenBank/DDBJ databases">
        <authorList>
            <person name="Sun Q."/>
            <person name="Zhou Y."/>
        </authorList>
    </citation>
    <scope>NUCLEOTIDE SEQUENCE</scope>
    <source>
        <strain evidence="2">CGMCC 1.15519</strain>
    </source>
</reference>
<sequence length="87" mass="9197">MQDAAGTAGGATRAKRVEPVRRRGFAAFLLGLLGLCGLGGFAAGRVPARANSGGLAQFKPLRDITLLQLRISKRLTDELCDVSQSER</sequence>
<gene>
    <name evidence="2" type="ORF">GCM10011529_10690</name>
</gene>
<keyword evidence="1" id="KW-0472">Membrane</keyword>
<keyword evidence="3" id="KW-1185">Reference proteome</keyword>
<name>A0A916ZP57_9SPHN</name>